<keyword evidence="2" id="KW-1185">Reference proteome</keyword>
<protein>
    <submittedName>
        <fullName evidence="1">Uncharacterized protein</fullName>
    </submittedName>
</protein>
<dbReference type="AlphaFoldDB" id="A0AAW1SBR8"/>
<reference evidence="1 2" key="1">
    <citation type="journal article" date="2024" name="Nat. Commun.">
        <title>Phylogenomics reveals the evolutionary origins of lichenization in chlorophyte algae.</title>
        <authorList>
            <person name="Puginier C."/>
            <person name="Libourel C."/>
            <person name="Otte J."/>
            <person name="Skaloud P."/>
            <person name="Haon M."/>
            <person name="Grisel S."/>
            <person name="Petersen M."/>
            <person name="Berrin J.G."/>
            <person name="Delaux P.M."/>
            <person name="Dal Grande F."/>
            <person name="Keller J."/>
        </authorList>
    </citation>
    <scope>NUCLEOTIDE SEQUENCE [LARGE SCALE GENOMIC DNA]</scope>
    <source>
        <strain evidence="1 2">SAG 2145</strain>
    </source>
</reference>
<dbReference type="EMBL" id="JALJOS010000002">
    <property type="protein sequence ID" value="KAK9843262.1"/>
    <property type="molecule type" value="Genomic_DNA"/>
</dbReference>
<organism evidence="1 2">
    <name type="scientific">Apatococcus lobatus</name>
    <dbReference type="NCBI Taxonomy" id="904363"/>
    <lineage>
        <taxon>Eukaryota</taxon>
        <taxon>Viridiplantae</taxon>
        <taxon>Chlorophyta</taxon>
        <taxon>core chlorophytes</taxon>
        <taxon>Trebouxiophyceae</taxon>
        <taxon>Chlorellales</taxon>
        <taxon>Chlorellaceae</taxon>
        <taxon>Apatococcus</taxon>
    </lineage>
</organism>
<evidence type="ECO:0000313" key="1">
    <source>
        <dbReference type="EMBL" id="KAK9843262.1"/>
    </source>
</evidence>
<proteinExistence type="predicted"/>
<sequence length="97" mass="10595">MAEPAVQCGDASPLSGMRFPISDEIFEDPVILTETGHTFDHRRMAYEICTGCCSICMMGQLLTFDLARLAYGRISMLLRVSAEADAHPPSASTSQRP</sequence>
<accession>A0AAW1SBR8</accession>
<gene>
    <name evidence="1" type="ORF">WJX74_009432</name>
</gene>
<dbReference type="Proteomes" id="UP001438707">
    <property type="component" value="Unassembled WGS sequence"/>
</dbReference>
<evidence type="ECO:0000313" key="2">
    <source>
        <dbReference type="Proteomes" id="UP001438707"/>
    </source>
</evidence>
<name>A0AAW1SBR8_9CHLO</name>
<comment type="caution">
    <text evidence="1">The sequence shown here is derived from an EMBL/GenBank/DDBJ whole genome shotgun (WGS) entry which is preliminary data.</text>
</comment>